<feature type="region of interest" description="Disordered" evidence="1">
    <location>
        <begin position="407"/>
        <end position="434"/>
    </location>
</feature>
<evidence type="ECO:0000313" key="5">
    <source>
        <dbReference type="EMBL" id="PJC55985.1"/>
    </source>
</evidence>
<evidence type="ECO:0008006" key="7">
    <source>
        <dbReference type="Google" id="ProtNLM"/>
    </source>
</evidence>
<feature type="chain" id="PRO_5014682848" description="PKD domain-containing protein" evidence="2">
    <location>
        <begin position="22"/>
        <end position="434"/>
    </location>
</feature>
<organism evidence="5 6">
    <name type="scientific">Candidatus Kaiserbacteria bacterium CG_4_9_14_0_2_um_filter_41_32</name>
    <dbReference type="NCBI Taxonomy" id="1974601"/>
    <lineage>
        <taxon>Bacteria</taxon>
        <taxon>Candidatus Kaiseribacteriota</taxon>
    </lineage>
</organism>
<dbReference type="SUPFAM" id="SSF74853">
    <property type="entry name" value="Lamin A/C globular tail domain"/>
    <property type="match status" value="1"/>
</dbReference>
<evidence type="ECO:0000256" key="2">
    <source>
        <dbReference type="SAM" id="SignalP"/>
    </source>
</evidence>
<dbReference type="Gene3D" id="2.60.40.10">
    <property type="entry name" value="Immunoglobulins"/>
    <property type="match status" value="1"/>
</dbReference>
<keyword evidence="2" id="KW-0732">Signal</keyword>
<dbReference type="PROSITE" id="PS50093">
    <property type="entry name" value="PKD"/>
    <property type="match status" value="1"/>
</dbReference>
<feature type="signal peptide" evidence="2">
    <location>
        <begin position="1"/>
        <end position="21"/>
    </location>
</feature>
<dbReference type="AlphaFoldDB" id="A0A2M8FEG9"/>
<dbReference type="EMBL" id="PFRD01000098">
    <property type="protein sequence ID" value="PJC55985.1"/>
    <property type="molecule type" value="Genomic_DNA"/>
</dbReference>
<reference evidence="6" key="1">
    <citation type="submission" date="2017-09" db="EMBL/GenBank/DDBJ databases">
        <title>Depth-based differentiation of microbial function through sediment-hosted aquifers and enrichment of novel symbionts in the deep terrestrial subsurface.</title>
        <authorList>
            <person name="Probst A.J."/>
            <person name="Ladd B."/>
            <person name="Jarett J.K."/>
            <person name="Geller-Mcgrath D.E."/>
            <person name="Sieber C.M.K."/>
            <person name="Emerson J.B."/>
            <person name="Anantharaman K."/>
            <person name="Thomas B.C."/>
            <person name="Malmstrom R."/>
            <person name="Stieglmeier M."/>
            <person name="Klingl A."/>
            <person name="Woyke T."/>
            <person name="Ryan C.M."/>
            <person name="Banfield J.F."/>
        </authorList>
    </citation>
    <scope>NUCLEOTIDE SEQUENCE [LARGE SCALE GENOMIC DNA]</scope>
</reference>
<dbReference type="Proteomes" id="UP000230391">
    <property type="component" value="Unassembled WGS sequence"/>
</dbReference>
<protein>
    <recommendedName>
        <fullName evidence="7">PKD domain-containing protein</fullName>
    </recommendedName>
</protein>
<evidence type="ECO:0000313" key="6">
    <source>
        <dbReference type="Proteomes" id="UP000230391"/>
    </source>
</evidence>
<comment type="caution">
    <text evidence="5">The sequence shown here is derived from an EMBL/GenBank/DDBJ whole genome shotgun (WGS) entry which is preliminary data.</text>
</comment>
<gene>
    <name evidence="5" type="ORF">CO026_02765</name>
</gene>
<dbReference type="InterPro" id="IPR036415">
    <property type="entry name" value="Lamin_tail_dom_sf"/>
</dbReference>
<evidence type="ECO:0000256" key="1">
    <source>
        <dbReference type="SAM" id="MobiDB-lite"/>
    </source>
</evidence>
<dbReference type="InterPro" id="IPR000601">
    <property type="entry name" value="PKD_dom"/>
</dbReference>
<feature type="domain" description="LTD" evidence="4">
    <location>
        <begin position="8"/>
        <end position="172"/>
    </location>
</feature>
<feature type="region of interest" description="Disordered" evidence="1">
    <location>
        <begin position="127"/>
        <end position="149"/>
    </location>
</feature>
<feature type="non-terminal residue" evidence="5">
    <location>
        <position position="434"/>
    </location>
</feature>
<dbReference type="InterPro" id="IPR035986">
    <property type="entry name" value="PKD_dom_sf"/>
</dbReference>
<feature type="domain" description="PKD" evidence="3">
    <location>
        <begin position="207"/>
        <end position="288"/>
    </location>
</feature>
<evidence type="ECO:0000259" key="3">
    <source>
        <dbReference type="PROSITE" id="PS50093"/>
    </source>
</evidence>
<dbReference type="Pfam" id="PF18911">
    <property type="entry name" value="PKD_4"/>
    <property type="match status" value="1"/>
</dbReference>
<dbReference type="InterPro" id="IPR001322">
    <property type="entry name" value="Lamin_tail_dom"/>
</dbReference>
<feature type="compositionally biased region" description="Polar residues" evidence="1">
    <location>
        <begin position="128"/>
        <end position="149"/>
    </location>
</feature>
<name>A0A2M8FEG9_9BACT</name>
<dbReference type="CDD" id="cd00146">
    <property type="entry name" value="PKD"/>
    <property type="match status" value="1"/>
</dbReference>
<sequence length="434" mass="46911">MRLALLCSFSIFVLLPTNALADIEISEIAWMGTTVSTDDEWIELYNNGSDEIVDGWTLTDGLKLNILLTGTIPGQSYVVMERTSDESAPGTAFFVYTGALVNSGATVTLTRSDNSIEDTVYGGENWNFGGTETVGNNTTKDTAQRTNNGWITAPGTPGRANAIVASPTITTDTSSPSPSSKTSKSSVKTETPKPVVKDSLQLSLIVPSTAYVNQTVGFDVTASGIDSLLIGSLRYYWNFGDLDASNKKKTTHVYTYPGTYVVTLYASLTHKDQTARREITVLPVIASLSKNSVGDIQINNDSPYELDLSNYTLLGSTEIKFPPRTVLLSRSTITVPKVRVAGVWGQTVTLYDAKGVKVASTADINESDFTPEFVDGDFFESPAELTDPENLSALYIEPVSQFDFSDEDLVTNNSNTIDQNQATPEPNLDESEGL</sequence>
<dbReference type="SUPFAM" id="SSF49299">
    <property type="entry name" value="PKD domain"/>
    <property type="match status" value="1"/>
</dbReference>
<dbReference type="InterPro" id="IPR013783">
    <property type="entry name" value="Ig-like_fold"/>
</dbReference>
<accession>A0A2M8FEG9</accession>
<evidence type="ECO:0000259" key="4">
    <source>
        <dbReference type="PROSITE" id="PS51841"/>
    </source>
</evidence>
<proteinExistence type="predicted"/>
<dbReference type="PROSITE" id="PS51841">
    <property type="entry name" value="LTD"/>
    <property type="match status" value="1"/>
</dbReference>
<feature type="compositionally biased region" description="Polar residues" evidence="1">
    <location>
        <begin position="410"/>
        <end position="424"/>
    </location>
</feature>
<feature type="region of interest" description="Disordered" evidence="1">
    <location>
        <begin position="167"/>
        <end position="192"/>
    </location>
</feature>